<organism evidence="2">
    <name type="scientific">marine sediment metagenome</name>
    <dbReference type="NCBI Taxonomy" id="412755"/>
    <lineage>
        <taxon>unclassified sequences</taxon>
        <taxon>metagenomes</taxon>
        <taxon>ecological metagenomes</taxon>
    </lineage>
</organism>
<dbReference type="AlphaFoldDB" id="X1T558"/>
<accession>X1T558</accession>
<dbReference type="EMBL" id="BARW01000024">
    <property type="protein sequence ID" value="GAI68250.1"/>
    <property type="molecule type" value="Genomic_DNA"/>
</dbReference>
<evidence type="ECO:0000313" key="2">
    <source>
        <dbReference type="EMBL" id="GAJ00379.1"/>
    </source>
</evidence>
<reference evidence="2" key="1">
    <citation type="journal article" date="2014" name="Front. Microbiol.">
        <title>High frequency of phylogenetically diverse reductive dehalogenase-homologous genes in deep subseafloor sedimentary metagenomes.</title>
        <authorList>
            <person name="Kawai M."/>
            <person name="Futagami T."/>
            <person name="Toyoda A."/>
            <person name="Takaki Y."/>
            <person name="Nishi S."/>
            <person name="Hori S."/>
            <person name="Arai W."/>
            <person name="Tsubouchi T."/>
            <person name="Morono Y."/>
            <person name="Uchiyama I."/>
            <person name="Ito T."/>
            <person name="Fujiyama A."/>
            <person name="Inagaki F."/>
            <person name="Takami H."/>
        </authorList>
    </citation>
    <scope>NUCLEOTIDE SEQUENCE</scope>
    <source>
        <strain evidence="2">Expedition CK06-06</strain>
    </source>
</reference>
<protein>
    <submittedName>
        <fullName evidence="2">Uncharacterized protein</fullName>
    </submittedName>
</protein>
<name>X1T558_9ZZZZ</name>
<sequence length="53" mass="6314">MLTKQQKKIDRMTRNYAAGMRRIVCPENHHLIKAWAMRYKAGLTQSLQRQGKR</sequence>
<dbReference type="EMBL" id="BARW01023852">
    <property type="protein sequence ID" value="GAJ00379.1"/>
    <property type="molecule type" value="Genomic_DNA"/>
</dbReference>
<proteinExistence type="predicted"/>
<evidence type="ECO:0000313" key="1">
    <source>
        <dbReference type="EMBL" id="GAI68250.1"/>
    </source>
</evidence>
<gene>
    <name evidence="1" type="ORF">S12H4_00278</name>
    <name evidence="2" type="ORF">S12H4_39459</name>
</gene>
<comment type="caution">
    <text evidence="2">The sequence shown here is derived from an EMBL/GenBank/DDBJ whole genome shotgun (WGS) entry which is preliminary data.</text>
</comment>